<evidence type="ECO:0000313" key="5">
    <source>
        <dbReference type="Proteomes" id="UP000659654"/>
    </source>
</evidence>
<accession>A0A1I7S7Q4</accession>
<evidence type="ECO:0000313" key="4">
    <source>
        <dbReference type="Proteomes" id="UP000095284"/>
    </source>
</evidence>
<feature type="compositionally biased region" description="Acidic residues" evidence="1">
    <location>
        <begin position="405"/>
        <end position="417"/>
    </location>
</feature>
<feature type="compositionally biased region" description="Low complexity" evidence="1">
    <location>
        <begin position="253"/>
        <end position="264"/>
    </location>
</feature>
<dbReference type="AlphaFoldDB" id="A0A1I7S7Q4"/>
<dbReference type="OrthoDB" id="10265743at2759"/>
<proteinExistence type="predicted"/>
<feature type="compositionally biased region" description="Acidic residues" evidence="1">
    <location>
        <begin position="558"/>
        <end position="572"/>
    </location>
</feature>
<feature type="compositionally biased region" description="Acidic residues" evidence="1">
    <location>
        <begin position="359"/>
        <end position="369"/>
    </location>
</feature>
<feature type="region of interest" description="Disordered" evidence="1">
    <location>
        <begin position="136"/>
        <end position="691"/>
    </location>
</feature>
<reference evidence="3" key="2">
    <citation type="submission" date="2020-08" db="EMBL/GenBank/DDBJ databases">
        <authorList>
            <person name="Kikuchi T."/>
        </authorList>
    </citation>
    <scope>NUCLEOTIDE SEQUENCE</scope>
    <source>
        <strain evidence="2">Ka4C1</strain>
    </source>
</reference>
<dbReference type="WBParaSite" id="BXY_0904500.1">
    <property type="protein sequence ID" value="BXY_0904500.1"/>
    <property type="gene ID" value="BXY_0904500"/>
</dbReference>
<reference evidence="6" key="1">
    <citation type="submission" date="2016-11" db="UniProtKB">
        <authorList>
            <consortium name="WormBaseParasite"/>
        </authorList>
    </citation>
    <scope>IDENTIFICATION</scope>
</reference>
<feature type="compositionally biased region" description="Acidic residues" evidence="1">
    <location>
        <begin position="437"/>
        <end position="481"/>
    </location>
</feature>
<name>A0A1I7S7Q4_BURXY</name>
<feature type="compositionally biased region" description="Acidic residues" evidence="1">
    <location>
        <begin position="206"/>
        <end position="223"/>
    </location>
</feature>
<evidence type="ECO:0000256" key="1">
    <source>
        <dbReference type="SAM" id="MobiDB-lite"/>
    </source>
</evidence>
<dbReference type="EMBL" id="CAJFDI010000001">
    <property type="protein sequence ID" value="CAD5210705.1"/>
    <property type="molecule type" value="Genomic_DNA"/>
</dbReference>
<feature type="compositionally biased region" description="Basic and acidic residues" evidence="1">
    <location>
        <begin position="158"/>
        <end position="176"/>
    </location>
</feature>
<feature type="compositionally biased region" description="Basic residues" evidence="1">
    <location>
        <begin position="486"/>
        <end position="527"/>
    </location>
</feature>
<evidence type="ECO:0000313" key="3">
    <source>
        <dbReference type="EMBL" id="CAG9086856.1"/>
    </source>
</evidence>
<feature type="compositionally biased region" description="Polar residues" evidence="1">
    <location>
        <begin position="224"/>
        <end position="235"/>
    </location>
</feature>
<dbReference type="EMBL" id="CAJFCV020000001">
    <property type="protein sequence ID" value="CAG9086856.1"/>
    <property type="molecule type" value="Genomic_DNA"/>
</dbReference>
<feature type="compositionally biased region" description="Acidic residues" evidence="1">
    <location>
        <begin position="177"/>
        <end position="189"/>
    </location>
</feature>
<dbReference type="Proteomes" id="UP000095284">
    <property type="component" value="Unplaced"/>
</dbReference>
<organism evidence="4 6">
    <name type="scientific">Bursaphelenchus xylophilus</name>
    <name type="common">Pinewood nematode worm</name>
    <name type="synonym">Aphelenchoides xylophilus</name>
    <dbReference type="NCBI Taxonomy" id="6326"/>
    <lineage>
        <taxon>Eukaryota</taxon>
        <taxon>Metazoa</taxon>
        <taxon>Ecdysozoa</taxon>
        <taxon>Nematoda</taxon>
        <taxon>Chromadorea</taxon>
        <taxon>Rhabditida</taxon>
        <taxon>Tylenchina</taxon>
        <taxon>Tylenchomorpha</taxon>
        <taxon>Aphelenchoidea</taxon>
        <taxon>Aphelenchoididae</taxon>
        <taxon>Bursaphelenchus</taxon>
    </lineage>
</organism>
<dbReference type="Proteomes" id="UP000582659">
    <property type="component" value="Unassembled WGS sequence"/>
</dbReference>
<dbReference type="Proteomes" id="UP000659654">
    <property type="component" value="Unassembled WGS sequence"/>
</dbReference>
<feature type="compositionally biased region" description="Acidic residues" evidence="1">
    <location>
        <begin position="531"/>
        <end position="546"/>
    </location>
</feature>
<feature type="compositionally biased region" description="Basic residues" evidence="1">
    <location>
        <begin position="632"/>
        <end position="641"/>
    </location>
</feature>
<evidence type="ECO:0000313" key="6">
    <source>
        <dbReference type="WBParaSite" id="BXY_0904500.1"/>
    </source>
</evidence>
<feature type="compositionally biased region" description="Basic residues" evidence="1">
    <location>
        <begin position="292"/>
        <end position="301"/>
    </location>
</feature>
<dbReference type="SMR" id="A0A1I7S7Q4"/>
<keyword evidence="5" id="KW-1185">Reference proteome</keyword>
<gene>
    <name evidence="2" type="ORF">BXYJ_LOCUS2062</name>
</gene>
<protein>
    <submittedName>
        <fullName evidence="2">(pine wood nematode) hypothetical protein</fullName>
    </submittedName>
</protein>
<feature type="compositionally biased region" description="Basic and acidic residues" evidence="1">
    <location>
        <begin position="136"/>
        <end position="150"/>
    </location>
</feature>
<sequence>MLSLYGLGQNLTSLEKPKHQFFNTDYEEFMFDVNGIAVDIFGAPLHLPAETPVFVNVEGAPYPFDLQALVPGRNTRMDQGELIWGEHRRIIPKLPEGELKVLIEKQMVKKQRELDEFEEARKVKLDAEVRQMMAERAEVEKNKQREERLSNQRRRNQERRNEMNEVYERLMNREYQLEEQGETDEDDSSYSEGEAERRVNGRQPQTEDEEDEDEMADENDSDFDINNPSTSNPNRFRSGFTVTGRRRKKRNGQESTSQESAQQALGTATRYGRIARPPQRIYDDLAQQSPTRQRRRPLRRRGSNEPGPSREFEDEDSRLADDDASRSPIPSRRSRRIARIDSESPEPQAEGSQRRIREEDDEEIEQGEDYGDRNLKRVHHPVGEGEFDSNDQDASSSVIYGQGIYEDEVENEVEDKSDESFSLTSEDLAPSSPEKVEFEEEDEILEAAEDSFIVDDDLEDQEELSENSDEDEEEEEEAMSDESERPKKRVQRKKNPKKSKKLAKNKKKSKKSKTKRPQRGVKRKKTKGVISEEEEEELEEEEEFKEEPEREESGNEWADLEEDEERGEEEEIKEPVVENGDVEEAEEVIQQPTTSRHAYVYGDYDFDDYFDEKSADGSDWGESSYVNDGKKRYPGKARKSRYQPAVRRSQRSTRATKFTELSDDEFPDPNVRRSSRQKKRVRTNDDIYEYE</sequence>
<evidence type="ECO:0000313" key="2">
    <source>
        <dbReference type="EMBL" id="CAD5210705.1"/>
    </source>
</evidence>